<keyword evidence="2" id="KW-1185">Reference proteome</keyword>
<gene>
    <name evidence="1" type="ORF">CEXT_153591</name>
</gene>
<dbReference type="AlphaFoldDB" id="A0AAV4RUH7"/>
<proteinExistence type="predicted"/>
<protein>
    <submittedName>
        <fullName evidence="1">Uncharacterized protein</fullName>
    </submittedName>
</protein>
<accession>A0AAV4RUH7</accession>
<evidence type="ECO:0000313" key="2">
    <source>
        <dbReference type="Proteomes" id="UP001054945"/>
    </source>
</evidence>
<sequence>MKLADLLHDMAHKGEECSLPKELDPAAFIPEPACDSEEITTLAAKALLLRFGGFSGGNVLASSCIHIKALNGEA</sequence>
<comment type="caution">
    <text evidence="1">The sequence shown here is derived from an EMBL/GenBank/DDBJ whole genome shotgun (WGS) entry which is preliminary data.</text>
</comment>
<name>A0AAV4RUH7_CAEEX</name>
<evidence type="ECO:0000313" key="1">
    <source>
        <dbReference type="EMBL" id="GIY25365.1"/>
    </source>
</evidence>
<dbReference type="EMBL" id="BPLR01008528">
    <property type="protein sequence ID" value="GIY25365.1"/>
    <property type="molecule type" value="Genomic_DNA"/>
</dbReference>
<organism evidence="1 2">
    <name type="scientific">Caerostris extrusa</name>
    <name type="common">Bark spider</name>
    <name type="synonym">Caerostris bankana</name>
    <dbReference type="NCBI Taxonomy" id="172846"/>
    <lineage>
        <taxon>Eukaryota</taxon>
        <taxon>Metazoa</taxon>
        <taxon>Ecdysozoa</taxon>
        <taxon>Arthropoda</taxon>
        <taxon>Chelicerata</taxon>
        <taxon>Arachnida</taxon>
        <taxon>Araneae</taxon>
        <taxon>Araneomorphae</taxon>
        <taxon>Entelegynae</taxon>
        <taxon>Araneoidea</taxon>
        <taxon>Araneidae</taxon>
        <taxon>Caerostris</taxon>
    </lineage>
</organism>
<reference evidence="1 2" key="1">
    <citation type="submission" date="2021-06" db="EMBL/GenBank/DDBJ databases">
        <title>Caerostris extrusa draft genome.</title>
        <authorList>
            <person name="Kono N."/>
            <person name="Arakawa K."/>
        </authorList>
    </citation>
    <scope>NUCLEOTIDE SEQUENCE [LARGE SCALE GENOMIC DNA]</scope>
</reference>
<dbReference type="Proteomes" id="UP001054945">
    <property type="component" value="Unassembled WGS sequence"/>
</dbReference>